<sequence length="333" mass="37893">MDFRMFTASNPGPKYAKKKWACQDNSGKKDLAYVKAIAVADGHGSSDCFRSELGSSIAIRAFFNEVEIFCGKECDDPGLSKFSETGINNFKYAVWCEWKKLIKEDWEKRLINQVLGENELRFEFVSEKYKDRFSSEDPDIVERYLYTAYGTTLLCAVVIESQILLIQIGDGTCVMLQKNGEYSTPIPYDEDNFLNVTASLCEEGANRKIRHKVIDCNPDSLTMPVAIFLSTDGIDDCYPVYHNEHYLYRLYSIIIENILAIGFSKTEAEIEGDLLIGMTEKGSQDDISLAYLISENMERLREAYEYINPSFKVAGNLDNHLDVDENSQDEVQE</sequence>
<organism evidence="2 3">
    <name type="scientific">Candidatus Enterococcus moelleringii</name>
    <dbReference type="NCBI Taxonomy" id="2815325"/>
    <lineage>
        <taxon>Bacteria</taxon>
        <taxon>Bacillati</taxon>
        <taxon>Bacillota</taxon>
        <taxon>Bacilli</taxon>
        <taxon>Lactobacillales</taxon>
        <taxon>Enterococcaceae</taxon>
        <taxon>Enterococcus</taxon>
    </lineage>
</organism>
<dbReference type="InterPro" id="IPR036457">
    <property type="entry name" value="PPM-type-like_dom_sf"/>
</dbReference>
<dbReference type="Pfam" id="PF13672">
    <property type="entry name" value="PP2C_2"/>
    <property type="match status" value="1"/>
</dbReference>
<keyword evidence="3" id="KW-1185">Reference proteome</keyword>
<comment type="caution">
    <text evidence="2">The sequence shown here is derived from an EMBL/GenBank/DDBJ whole genome shotgun (WGS) entry which is preliminary data.</text>
</comment>
<dbReference type="Gene3D" id="3.60.40.10">
    <property type="entry name" value="PPM-type phosphatase domain"/>
    <property type="match status" value="1"/>
</dbReference>
<feature type="domain" description="PPM-type phosphatase" evidence="1">
    <location>
        <begin position="13"/>
        <end position="237"/>
    </location>
</feature>
<evidence type="ECO:0000313" key="3">
    <source>
        <dbReference type="Proteomes" id="UP000664601"/>
    </source>
</evidence>
<dbReference type="RefSeq" id="WP_207673239.1">
    <property type="nucleotide sequence ID" value="NZ_JAFREM010000014.1"/>
</dbReference>
<evidence type="ECO:0000313" key="2">
    <source>
        <dbReference type="EMBL" id="MBO1306306.1"/>
    </source>
</evidence>
<dbReference type="SUPFAM" id="SSF81606">
    <property type="entry name" value="PP2C-like"/>
    <property type="match status" value="1"/>
</dbReference>
<dbReference type="EMBL" id="JAFREM010000014">
    <property type="protein sequence ID" value="MBO1306306.1"/>
    <property type="molecule type" value="Genomic_DNA"/>
</dbReference>
<dbReference type="InterPro" id="IPR001932">
    <property type="entry name" value="PPM-type_phosphatase-like_dom"/>
</dbReference>
<evidence type="ECO:0000259" key="1">
    <source>
        <dbReference type="Pfam" id="PF13672"/>
    </source>
</evidence>
<accession>A0ABS3L9L9</accession>
<dbReference type="Proteomes" id="UP000664601">
    <property type="component" value="Unassembled WGS sequence"/>
</dbReference>
<reference evidence="2 3" key="1">
    <citation type="submission" date="2021-03" db="EMBL/GenBank/DDBJ databases">
        <title>Enterococcal diversity collection.</title>
        <authorList>
            <person name="Gilmore M.S."/>
            <person name="Schwartzman J."/>
            <person name="Van Tyne D."/>
            <person name="Martin M."/>
            <person name="Earl A.M."/>
            <person name="Manson A.L."/>
            <person name="Straub T."/>
            <person name="Salamzade R."/>
            <person name="Saavedra J."/>
            <person name="Lebreton F."/>
            <person name="Prichula J."/>
            <person name="Schaufler K."/>
            <person name="Gaca A."/>
            <person name="Sgardioli B."/>
            <person name="Wagenaar J."/>
            <person name="Strong T."/>
        </authorList>
    </citation>
    <scope>NUCLEOTIDE SEQUENCE [LARGE SCALE GENOMIC DNA]</scope>
    <source>
        <strain evidence="2 3">669A</strain>
    </source>
</reference>
<protein>
    <submittedName>
        <fullName evidence="2">Protein phosphatase 2C domain-containing protein</fullName>
    </submittedName>
</protein>
<gene>
    <name evidence="2" type="ORF">JZO70_09050</name>
</gene>
<name>A0ABS3L9L9_9ENTE</name>
<proteinExistence type="predicted"/>